<dbReference type="AlphaFoldDB" id="A0ABD3DBW3"/>
<dbReference type="PROSITE" id="PS51186">
    <property type="entry name" value="GNAT"/>
    <property type="match status" value="1"/>
</dbReference>
<proteinExistence type="predicted"/>
<feature type="domain" description="N-acetyltransferase" evidence="2">
    <location>
        <begin position="128"/>
        <end position="264"/>
    </location>
</feature>
<dbReference type="Proteomes" id="UP001632038">
    <property type="component" value="Unassembled WGS sequence"/>
</dbReference>
<evidence type="ECO:0000259" key="2">
    <source>
        <dbReference type="PROSITE" id="PS51186"/>
    </source>
</evidence>
<dbReference type="InterPro" id="IPR000182">
    <property type="entry name" value="GNAT_dom"/>
</dbReference>
<dbReference type="InterPro" id="IPR051556">
    <property type="entry name" value="N-term/lysine_N-AcTrnsfr"/>
</dbReference>
<name>A0ABD3DBW3_9LAMI</name>
<feature type="compositionally biased region" description="Polar residues" evidence="1">
    <location>
        <begin position="1"/>
        <end position="13"/>
    </location>
</feature>
<organism evidence="3 4">
    <name type="scientific">Castilleja foliolosa</name>
    <dbReference type="NCBI Taxonomy" id="1961234"/>
    <lineage>
        <taxon>Eukaryota</taxon>
        <taxon>Viridiplantae</taxon>
        <taxon>Streptophyta</taxon>
        <taxon>Embryophyta</taxon>
        <taxon>Tracheophyta</taxon>
        <taxon>Spermatophyta</taxon>
        <taxon>Magnoliopsida</taxon>
        <taxon>eudicotyledons</taxon>
        <taxon>Gunneridae</taxon>
        <taxon>Pentapetalae</taxon>
        <taxon>asterids</taxon>
        <taxon>lamiids</taxon>
        <taxon>Lamiales</taxon>
        <taxon>Orobanchaceae</taxon>
        <taxon>Pedicularideae</taxon>
        <taxon>Castillejinae</taxon>
        <taxon>Castilleja</taxon>
    </lineage>
</organism>
<evidence type="ECO:0000313" key="4">
    <source>
        <dbReference type="Proteomes" id="UP001632038"/>
    </source>
</evidence>
<dbReference type="SUPFAM" id="SSF55729">
    <property type="entry name" value="Acyl-CoA N-acyltransferases (Nat)"/>
    <property type="match status" value="1"/>
</dbReference>
<feature type="region of interest" description="Disordered" evidence="1">
    <location>
        <begin position="1"/>
        <end position="20"/>
    </location>
</feature>
<dbReference type="PANTHER" id="PTHR42919">
    <property type="entry name" value="N-ALPHA-ACETYLTRANSFERASE"/>
    <property type="match status" value="1"/>
</dbReference>
<evidence type="ECO:0000313" key="3">
    <source>
        <dbReference type="EMBL" id="KAL3638719.1"/>
    </source>
</evidence>
<protein>
    <submittedName>
        <fullName evidence="3">GCN5-related N-acetyltransferase 10, chloroplastic</fullName>
    </submittedName>
</protein>
<accession>A0ABD3DBW3</accession>
<reference evidence="4" key="1">
    <citation type="journal article" date="2024" name="IScience">
        <title>Strigolactones Initiate the Formation of Haustorium-like Structures in Castilleja.</title>
        <authorList>
            <person name="Buerger M."/>
            <person name="Peterson D."/>
            <person name="Chory J."/>
        </authorList>
    </citation>
    <scope>NUCLEOTIDE SEQUENCE [LARGE SCALE GENOMIC DNA]</scope>
</reference>
<dbReference type="Pfam" id="PF00583">
    <property type="entry name" value="Acetyltransf_1"/>
    <property type="match status" value="1"/>
</dbReference>
<dbReference type="Gene3D" id="3.40.630.30">
    <property type="match status" value="1"/>
</dbReference>
<dbReference type="CDD" id="cd04301">
    <property type="entry name" value="NAT_SF"/>
    <property type="match status" value="1"/>
</dbReference>
<sequence>MVQLHYSHSVSSVKDSRNNRTKNTFQNLSFTKQGIRLKKSNIRFPLVHSSSSSTSAQQVNLEPYENEKFQSDYLVSDGDWQVRRMVETENEMKQVANVQAEAFHEPVFLFDDLFFDFFKAEVLSGLLYRLRNSSPNRYACLVAEPKSDYQESSKELVGVVDVTVQIEDSVLQHLPGVQEYLYVSGIAVFNKFRRQKVATSLLKACDKLSAMWGFEYLVLRAYEDDHGAQKLYSKSGYRVVSGDPPWLTSWIGRRRRVVMVKRLNIQ</sequence>
<dbReference type="PANTHER" id="PTHR42919:SF20">
    <property type="entry name" value="GCN5-RELATED N-ACETYLTRANSFERASE 10, CHLOROPLASTIC"/>
    <property type="match status" value="1"/>
</dbReference>
<dbReference type="InterPro" id="IPR016181">
    <property type="entry name" value="Acyl_CoA_acyltransferase"/>
</dbReference>
<dbReference type="EMBL" id="JAVIJP010000018">
    <property type="protein sequence ID" value="KAL3638719.1"/>
    <property type="molecule type" value="Genomic_DNA"/>
</dbReference>
<gene>
    <name evidence="3" type="primary">GNAT10</name>
    <name evidence="3" type="ORF">CASFOL_016626</name>
</gene>
<comment type="caution">
    <text evidence="3">The sequence shown here is derived from an EMBL/GenBank/DDBJ whole genome shotgun (WGS) entry which is preliminary data.</text>
</comment>
<evidence type="ECO:0000256" key="1">
    <source>
        <dbReference type="SAM" id="MobiDB-lite"/>
    </source>
</evidence>
<keyword evidence="4" id="KW-1185">Reference proteome</keyword>